<sequence length="172" mass="19583">MKKIMTLFVFVGLFAVSSCTTSDDLHEDNDTFPEAFEIKNVNLARVADNEYNLESTFQYEIGGNLYDDETVLVYRLTSLINSTTPVWQLIPRTIYFTNGDELDYDYDFSKVDFVITARGTYNLLNTPSYINNQTFRVVIVPSALAATMDTSNYTEVMSTLKISESQVQKVKL</sequence>
<accession>A0A1B9DTX1</accession>
<keyword evidence="6" id="KW-1185">Reference proteome</keyword>
<evidence type="ECO:0000313" key="4">
    <source>
        <dbReference type="EMBL" id="SDK05401.1"/>
    </source>
</evidence>
<reference evidence="2 7" key="4">
    <citation type="submission" date="2019-07" db="EMBL/GenBank/DDBJ databases">
        <title>Whole genome shotgun sequence of Flavobacterium glycines NBRC 105008.</title>
        <authorList>
            <person name="Hosoyama A."/>
            <person name="Uohara A."/>
            <person name="Ohji S."/>
            <person name="Ichikawa N."/>
        </authorList>
    </citation>
    <scope>NUCLEOTIDE SEQUENCE [LARGE SCALE GENOMIC DNA]</scope>
    <source>
        <strain evidence="2 7">NBRC 105008</strain>
    </source>
</reference>
<reference evidence="3" key="2">
    <citation type="submission" date="2016-03" db="EMBL/GenBank/DDBJ databases">
        <authorList>
            <person name="Ploux O."/>
        </authorList>
    </citation>
    <scope>NUCLEOTIDE SEQUENCE</scope>
    <source>
        <strain evidence="3">NBRC 105008</strain>
    </source>
</reference>
<protein>
    <recommendedName>
        <fullName evidence="8">Lipoprotein</fullName>
    </recommendedName>
</protein>
<dbReference type="EMBL" id="FNEO01000011">
    <property type="protein sequence ID" value="SDK05401.1"/>
    <property type="molecule type" value="Genomic_DNA"/>
</dbReference>
<evidence type="ECO:0000313" key="6">
    <source>
        <dbReference type="Proteomes" id="UP000182367"/>
    </source>
</evidence>
<dbReference type="Proteomes" id="UP000093226">
    <property type="component" value="Unassembled WGS sequence"/>
</dbReference>
<dbReference type="Proteomes" id="UP000182367">
    <property type="component" value="Unassembled WGS sequence"/>
</dbReference>
<dbReference type="Proteomes" id="UP000321579">
    <property type="component" value="Unassembled WGS sequence"/>
</dbReference>
<dbReference type="EMBL" id="BJVF01000011">
    <property type="protein sequence ID" value="GEL12297.1"/>
    <property type="molecule type" value="Genomic_DNA"/>
</dbReference>
<reference evidence="4 6" key="3">
    <citation type="submission" date="2016-10" db="EMBL/GenBank/DDBJ databases">
        <authorList>
            <person name="Varghese N."/>
            <person name="Submissions S."/>
        </authorList>
    </citation>
    <scope>NUCLEOTIDE SEQUENCE [LARGE SCALE GENOMIC DNA]</scope>
    <source>
        <strain evidence="4 6">Gm-149</strain>
    </source>
</reference>
<evidence type="ECO:0000313" key="7">
    <source>
        <dbReference type="Proteomes" id="UP000321579"/>
    </source>
</evidence>
<dbReference type="OrthoDB" id="1524444at2"/>
<name>A0A1B9DTX1_9FLAO</name>
<organism evidence="3 5">
    <name type="scientific">Flavobacterium glycines</name>
    <dbReference type="NCBI Taxonomy" id="551990"/>
    <lineage>
        <taxon>Bacteria</taxon>
        <taxon>Pseudomonadati</taxon>
        <taxon>Bacteroidota</taxon>
        <taxon>Flavobacteriia</taxon>
        <taxon>Flavobacteriales</taxon>
        <taxon>Flavobacteriaceae</taxon>
        <taxon>Flavobacterium</taxon>
    </lineage>
</organism>
<evidence type="ECO:0000313" key="3">
    <source>
        <dbReference type="EMBL" id="OCB73160.1"/>
    </source>
</evidence>
<reference evidence="5" key="1">
    <citation type="submission" date="2016-03" db="EMBL/GenBank/DDBJ databases">
        <title>Draft genome sequence of Paenibacillus glacialis DSM 22343.</title>
        <authorList>
            <person name="Shin S.-K."/>
            <person name="Yi H."/>
        </authorList>
    </citation>
    <scope>NUCLEOTIDE SEQUENCE [LARGE SCALE GENOMIC DNA]</scope>
    <source>
        <strain evidence="5">NBRC 105008</strain>
    </source>
</reference>
<evidence type="ECO:0008006" key="8">
    <source>
        <dbReference type="Google" id="ProtNLM"/>
    </source>
</evidence>
<evidence type="ECO:0000313" key="5">
    <source>
        <dbReference type="Proteomes" id="UP000093226"/>
    </source>
</evidence>
<evidence type="ECO:0000313" key="2">
    <source>
        <dbReference type="EMBL" id="GEL12297.1"/>
    </source>
</evidence>
<proteinExistence type="predicted"/>
<comment type="caution">
    <text evidence="3">The sequence shown here is derived from an EMBL/GenBank/DDBJ whole genome shotgun (WGS) entry which is preliminary data.</text>
</comment>
<dbReference type="RefSeq" id="WP_066325342.1">
    <property type="nucleotide sequence ID" value="NZ_BJVF01000011.1"/>
</dbReference>
<feature type="signal peptide" evidence="1">
    <location>
        <begin position="1"/>
        <end position="21"/>
    </location>
</feature>
<feature type="chain" id="PRO_5044556232" description="Lipoprotein" evidence="1">
    <location>
        <begin position="22"/>
        <end position="172"/>
    </location>
</feature>
<dbReference type="EMBL" id="LVEO01000006">
    <property type="protein sequence ID" value="OCB73160.1"/>
    <property type="molecule type" value="Genomic_DNA"/>
</dbReference>
<evidence type="ECO:0000256" key="1">
    <source>
        <dbReference type="SAM" id="SignalP"/>
    </source>
</evidence>
<gene>
    <name evidence="3" type="ORF">FBGL_03735</name>
    <name evidence="2" type="ORF">FGL01_30360</name>
    <name evidence="4" type="ORF">SAMN05192550_3235</name>
</gene>
<dbReference type="AlphaFoldDB" id="A0A1B9DTX1"/>
<dbReference type="STRING" id="551990.SAMN05192550_3235"/>
<dbReference type="PROSITE" id="PS51257">
    <property type="entry name" value="PROKAR_LIPOPROTEIN"/>
    <property type="match status" value="1"/>
</dbReference>
<keyword evidence="1" id="KW-0732">Signal</keyword>